<organism evidence="1 2">
    <name type="scientific">Eubacterium ramulus ATCC 29099</name>
    <dbReference type="NCBI Taxonomy" id="1256908"/>
    <lineage>
        <taxon>Bacteria</taxon>
        <taxon>Bacillati</taxon>
        <taxon>Bacillota</taxon>
        <taxon>Clostridia</taxon>
        <taxon>Eubacteriales</taxon>
        <taxon>Eubacteriaceae</taxon>
        <taxon>Eubacterium</taxon>
    </lineage>
</organism>
<dbReference type="PATRIC" id="fig|1256908.3.peg.1789"/>
<reference evidence="1 2" key="1">
    <citation type="submission" date="2013-06" db="EMBL/GenBank/DDBJ databases">
        <authorList>
            <person name="Weinstock G."/>
            <person name="Sodergren E."/>
            <person name="Lobos E.A."/>
            <person name="Fulton L."/>
            <person name="Fulton R."/>
            <person name="Courtney L."/>
            <person name="Fronick C."/>
            <person name="O'Laughlin M."/>
            <person name="Godfrey J."/>
            <person name="Wilson R.M."/>
            <person name="Miner T."/>
            <person name="Farmer C."/>
            <person name="Delehaunty K."/>
            <person name="Cordes M."/>
            <person name="Minx P."/>
            <person name="Tomlinson C."/>
            <person name="Chen J."/>
            <person name="Wollam A."/>
            <person name="Pepin K.H."/>
            <person name="Bhonagiri V."/>
            <person name="Zhang X."/>
            <person name="Warren W."/>
            <person name="Mitreva M."/>
            <person name="Mardis E.R."/>
            <person name="Wilson R.K."/>
        </authorList>
    </citation>
    <scope>NUCLEOTIDE SEQUENCE [LARGE SCALE GENOMIC DNA]</scope>
    <source>
        <strain evidence="1 2">ATCC 29099</strain>
    </source>
</reference>
<dbReference type="RefSeq" id="WP_021740467.1">
    <property type="nucleotide sequence ID" value="NZ_KI271185.1"/>
</dbReference>
<keyword evidence="2" id="KW-1185">Reference proteome</keyword>
<evidence type="ECO:0000313" key="2">
    <source>
        <dbReference type="Proteomes" id="UP000016608"/>
    </source>
</evidence>
<dbReference type="HOGENOM" id="CLU_2972698_0_0_9"/>
<proteinExistence type="predicted"/>
<comment type="caution">
    <text evidence="1">The sequence shown here is derived from an EMBL/GenBank/DDBJ whole genome shotgun (WGS) entry which is preliminary data.</text>
</comment>
<name>U2P5R3_EUBRA</name>
<dbReference type="EMBL" id="AWVJ01000120">
    <property type="protein sequence ID" value="ERK45845.1"/>
    <property type="molecule type" value="Genomic_DNA"/>
</dbReference>
<dbReference type="AlphaFoldDB" id="U2P5R3"/>
<accession>U2P5R3</accession>
<dbReference type="Proteomes" id="UP000016608">
    <property type="component" value="Unassembled WGS sequence"/>
</dbReference>
<protein>
    <submittedName>
        <fullName evidence="1">Uncharacterized protein</fullName>
    </submittedName>
</protein>
<evidence type="ECO:0000313" key="1">
    <source>
        <dbReference type="EMBL" id="ERK45845.1"/>
    </source>
</evidence>
<dbReference type="GeneID" id="42788273"/>
<sequence>MEKFSKKFSRFTFDIPCGKMWKVLCKNTFFRKEKTSKPLSLLALSERAGALEVWETSV</sequence>
<gene>
    <name evidence="1" type="ORF">HMPREF0373_01937</name>
</gene>